<feature type="compositionally biased region" description="Low complexity" evidence="1">
    <location>
        <begin position="668"/>
        <end position="684"/>
    </location>
</feature>
<feature type="region of interest" description="Disordered" evidence="1">
    <location>
        <begin position="275"/>
        <end position="312"/>
    </location>
</feature>
<feature type="compositionally biased region" description="Basic and acidic residues" evidence="1">
    <location>
        <begin position="852"/>
        <end position="867"/>
    </location>
</feature>
<feature type="region of interest" description="Disordered" evidence="1">
    <location>
        <begin position="3487"/>
        <end position="3523"/>
    </location>
</feature>
<feature type="region of interest" description="Disordered" evidence="1">
    <location>
        <begin position="785"/>
        <end position="867"/>
    </location>
</feature>
<feature type="compositionally biased region" description="Polar residues" evidence="1">
    <location>
        <begin position="3231"/>
        <end position="3248"/>
    </location>
</feature>
<feature type="region of interest" description="Disordered" evidence="1">
    <location>
        <begin position="2364"/>
        <end position="2383"/>
    </location>
</feature>
<feature type="compositionally biased region" description="Pro residues" evidence="1">
    <location>
        <begin position="3382"/>
        <end position="3400"/>
    </location>
</feature>
<feature type="region of interest" description="Disordered" evidence="1">
    <location>
        <begin position="1158"/>
        <end position="1183"/>
    </location>
</feature>
<feature type="compositionally biased region" description="Basic and acidic residues" evidence="1">
    <location>
        <begin position="2635"/>
        <end position="2645"/>
    </location>
</feature>
<feature type="compositionally biased region" description="Low complexity" evidence="1">
    <location>
        <begin position="2646"/>
        <end position="2655"/>
    </location>
</feature>
<feature type="region of interest" description="Disordered" evidence="1">
    <location>
        <begin position="1772"/>
        <end position="1814"/>
    </location>
</feature>
<feature type="region of interest" description="Disordered" evidence="1">
    <location>
        <begin position="2300"/>
        <end position="2323"/>
    </location>
</feature>
<feature type="compositionally biased region" description="Low complexity" evidence="1">
    <location>
        <begin position="275"/>
        <end position="298"/>
    </location>
</feature>
<name>A0ABP1Q2A1_9HEXA</name>
<feature type="compositionally biased region" description="Polar residues" evidence="1">
    <location>
        <begin position="1026"/>
        <end position="1045"/>
    </location>
</feature>
<feature type="region of interest" description="Disordered" evidence="1">
    <location>
        <begin position="3447"/>
        <end position="3474"/>
    </location>
</feature>
<evidence type="ECO:0000313" key="3">
    <source>
        <dbReference type="Proteomes" id="UP001642540"/>
    </source>
</evidence>
<feature type="region of interest" description="Disordered" evidence="1">
    <location>
        <begin position="1269"/>
        <end position="1313"/>
    </location>
</feature>
<accession>A0ABP1Q2A1</accession>
<feature type="compositionally biased region" description="Polar residues" evidence="1">
    <location>
        <begin position="2690"/>
        <end position="2699"/>
    </location>
</feature>
<feature type="region of interest" description="Disordered" evidence="1">
    <location>
        <begin position="1556"/>
        <end position="1581"/>
    </location>
</feature>
<evidence type="ECO:0008006" key="4">
    <source>
        <dbReference type="Google" id="ProtNLM"/>
    </source>
</evidence>
<proteinExistence type="predicted"/>
<feature type="compositionally biased region" description="Basic and acidic residues" evidence="1">
    <location>
        <begin position="2710"/>
        <end position="2728"/>
    </location>
</feature>
<feature type="compositionally biased region" description="Acidic residues" evidence="1">
    <location>
        <begin position="623"/>
        <end position="633"/>
    </location>
</feature>
<feature type="compositionally biased region" description="Low complexity" evidence="1">
    <location>
        <begin position="2156"/>
        <end position="2180"/>
    </location>
</feature>
<feature type="compositionally biased region" description="Low complexity" evidence="1">
    <location>
        <begin position="785"/>
        <end position="799"/>
    </location>
</feature>
<feature type="compositionally biased region" description="Low complexity" evidence="1">
    <location>
        <begin position="950"/>
        <end position="964"/>
    </location>
</feature>
<feature type="compositionally biased region" description="Low complexity" evidence="1">
    <location>
        <begin position="2207"/>
        <end position="2216"/>
    </location>
</feature>
<feature type="compositionally biased region" description="Low complexity" evidence="1">
    <location>
        <begin position="913"/>
        <end position="924"/>
    </location>
</feature>
<feature type="compositionally biased region" description="Acidic residues" evidence="1">
    <location>
        <begin position="90"/>
        <end position="104"/>
    </location>
</feature>
<feature type="compositionally biased region" description="Low complexity" evidence="1">
    <location>
        <begin position="3306"/>
        <end position="3321"/>
    </location>
</feature>
<feature type="region of interest" description="Disordered" evidence="1">
    <location>
        <begin position="2960"/>
        <end position="2997"/>
    </location>
</feature>
<feature type="compositionally biased region" description="Polar residues" evidence="1">
    <location>
        <begin position="1706"/>
        <end position="1732"/>
    </location>
</feature>
<feature type="region of interest" description="Disordered" evidence="1">
    <location>
        <begin position="2236"/>
        <end position="2287"/>
    </location>
</feature>
<feature type="compositionally biased region" description="Low complexity" evidence="1">
    <location>
        <begin position="2249"/>
        <end position="2265"/>
    </location>
</feature>
<feature type="region of interest" description="Disordered" evidence="1">
    <location>
        <begin position="1361"/>
        <end position="1415"/>
    </location>
</feature>
<feature type="compositionally biased region" description="Polar residues" evidence="1">
    <location>
        <begin position="26"/>
        <end position="53"/>
    </location>
</feature>
<feature type="compositionally biased region" description="Polar residues" evidence="1">
    <location>
        <begin position="2367"/>
        <end position="2380"/>
    </location>
</feature>
<organism evidence="2 3">
    <name type="scientific">Orchesella dallaii</name>
    <dbReference type="NCBI Taxonomy" id="48710"/>
    <lineage>
        <taxon>Eukaryota</taxon>
        <taxon>Metazoa</taxon>
        <taxon>Ecdysozoa</taxon>
        <taxon>Arthropoda</taxon>
        <taxon>Hexapoda</taxon>
        <taxon>Collembola</taxon>
        <taxon>Entomobryomorpha</taxon>
        <taxon>Entomobryoidea</taxon>
        <taxon>Orchesellidae</taxon>
        <taxon>Orchesellinae</taxon>
        <taxon>Orchesella</taxon>
    </lineage>
</organism>
<feature type="compositionally biased region" description="Polar residues" evidence="1">
    <location>
        <begin position="2769"/>
        <end position="2780"/>
    </location>
</feature>
<feature type="region of interest" description="Disordered" evidence="1">
    <location>
        <begin position="1024"/>
        <end position="1048"/>
    </location>
</feature>
<feature type="region of interest" description="Disordered" evidence="1">
    <location>
        <begin position="3231"/>
        <end position="3276"/>
    </location>
</feature>
<sequence>MDINVNASHNVELKQSESIEKRFTGLDSNSDAKYSHSNDTSEISANSVTQTSSPTQTLALEEMDSIHNIHKNSSNMEFDVAASNDTSPTADEEDEEEDGEEMEEGAEYIVNRSGSDNNNGVMDSMIQNMGHSFDDIQFFPSSHHRSLRLQPQFQFHQDQLNDPNFHLASNLSCFDASGLVSLSGSGSAGNFSLISDSVNGDINNAFSESPFVFPDNVMEYGEPQFFPGNCVGYLETILEEDDEEYEEEEGCSGRHWWTADSDTDTDSVIRVDNNGQAQQQQKSTSLQGTQGNTGTTTSGEKDVVKPHFRSSASSKPFELEDLHLFDQLDHAFEETLREPRKRPLAYGHQSQSVEQPIEFNKGKQLLHQNEILSLNASAITAGQTSNGAKCQKTGGSTNSDKTATSHHVFIESTNNESKDEMTTKGLKMLTQENVKAHSDENSKIIYEVGEEKEQSSKKLGNAESRETFGSSLSPSSSDSEAPAEVAEEDFFYSSPGSEEEECRSQEETESEESCSSDDSEKNGVVLAEFSLGSASNSGGGNGGFNASTGMFGSTRNRRSFESPSRLKSFRSFDSLNCLAGTELLFSKPDTFPSIHHIKEVSEPGSESESSNEVSVVDDRGLIPEEDEEAEEENAIAHREGTQSLPSQHSNSSVGFPGPSLIQISNKNSASSSTSTVSSSASGSGLRSTENLSEDSGIGNDGISSTAASTPGAFIEETNVIMSNNGKQNEDCNKKSSVSPSTTPATTTANATAAELDASSLAPDNARDYISRAEFALNPFVYSSLSSSEPESSISSAPSLGCNTNSGVSTQLPRSHPKVELGNSSSFKRNDDESLAENGNHIAEGKSGSSRENSIRENHSESNGKTHEFVLDSNSIEKAELNQEQAQNYETNERIGMKNGEEELSESNANKIKASQSPSDAPNSSSIMVFSHKPTLQPSKTGDFVGKHADSVSGTESFSESGESTHVPNFNIMTNDIIPLESTSLHPQLNPPVQTISSLQSISPKSHSTTLAGPAMLDCSQDKEELVNNNSTSTQSVGQPSANSPPAAQKCVPNVTLQCAFADELANTSSPTPTEQSLDTTINSCFASDNAATMNKIKSVESSHVANTLEKQGDSPTGNSVQMCNMNIMMDGSTSSMNKVKQNEHHPQVDNVISLATSTTSSMASLQPHTTTQHQSQPDDTSEEEMLCISSFPCYKPSSRPQDHEENDECLNDSNSITTEDSSCSQSQGLALSTSRVDWNEERKHAPLQLSSSLLSSAVDNFFSTCSQEQDHQIHDYSSSSSSDELNENPHQPRFHRQRSDSESEYEAAESAVERNNVDMAYDIIVNSPSKKGLAQTSSSPESSSSISSMSGVVGAMAVTASPSTTSSFNANTAKPSSLEHEQPSSGTTAAAPPVEYHSQSQNEMNANKCNRESGPVSTLSSLINIHHNDMHTTCKQEDNMRNDKRLPVFESSIDDYDDEDADDTALVATTLPITKKIQATSNVIHANNVIASTSVTLCAHKSFSSCTTRHEDGLVNGKQLLQSPKEQTSSTSSSPLLHQAEARVIENTSLALHHQLNHHQQQNKQQHNQQNENSDELTSASLPQSHFHVASNSHSLDAEHRQPIVGNKNKNFSGNGETQQKHQHVRTQDQHIINALRSVTLDDSTSADVAHNNLHPNQTQKHIANNTSTFTGIALKSNNTNSVPHENHSVPSFQKQYNVPTETHYYSNSEFNTAPSIGSQQGSLSVTENSRVNQHEKGSNKLVTVDPYCPNQIGVAEVKKFLTGYVGPKECESFSGPVEPPSSSSSSSSSSCDVKESQENNNNKQEGEEAEYCNSQSVNRIAHQTASTAKAPTTATQVNTTGKERVILGDSNFGFFGCSSHTRTPATNVSNSRGVYESHESVVPTAYASSSNVLPQVNLDLHSISASESGISPGYGFPCSLPIKGKDNIHSQAVLQEQPILKENNTLVPSSIQTSSTNSIKRSVSPSSAKAAHEFSKDVSKAAIRRDQQQSKDHKQQQQYQQKHNQQHLHLEDIGLYAGIDKFSVPLGAIKAAVVAVAPTIPSYIVGPSNTHTNALTAEKSASKRQNSSAQVSGAQHTFEGNGNLSTAIATTGSSGGSRIFTKRGENKETLLPDKATQPASVPDILILKQLGCMRSDSETQVERKLAKRGVMELETATNRSTGNSNNSGSSDISGKGISTATTHNTQRIDSSNIESISSTEMLRSNSPAGSSAPSGIPLKSKTYGPRNEVEIVVVSSRTPSPAPGGFVSTSSSSSSRKLPSSPSSGQERNEQSSGASSSSSTAQHYHHGQAVELYENAVRESSIPPPPSTPPVATSTKATRSRVHFSPVVSEISWRESYIDQSSEYSGSTDDLLAKLENLDAEESPAVTSRTLVDNGNGSSASANLRKAGAAAAAAAVATSATSHSGDIKYASGDVSDVASSAVRPLQVYDIQMSTRAESPSSSSVPARGLLTSSTKGPILVEKVEMTSSPLHDREEEVDRLLGESQSSIKLVDDVDNDPERVTDLVDFRNNSGSNKNGSSNGNFSDQNNGTMGLYEDVEVQIEPTTKIHGSTTLSMVPDLLSQCENTTHTLTHIDVKIEETVPSVHNKSIVLNIGTPDRDIVQQQQPQKTRSKSQSPQPQEPSPEPRQILPKIFAEDNKNDNKRNSSSSLSSTSKGKKSSKGFTIQGLGSASKKSEKDASNSKDFAPNPNVNGTNNHGASKAAAAATIADEKPEKETVAEGAKENKKSSKPGFFERLSKIRLSSGSKTKKQKVHPKADEIHQEADTSGAPTVISTTTNFGAPAPLRSANSFNVNGNSNKSNNSGANSSSLTTNHSGTAVQPILKKSTASSSTIPPVGPHYNGNEMGIMGDSENEPDEATQAFENILEEIAGLKSIQLRQEKNSNSSIEKSPTSQQVRSFAKRKQFYNNAGSPSPPVSPNSRSYSDLDSKLNKFKEDTSRTLDAISKSHPDLEIIEDAVKQRQKSLSPEPSKHVEPSRPLAATLPKQSSSSASEAIQNSEREWYRLLKSAAEKYSYHKGPKDEHIGRENAFSHKTGIVETDLDTGASREMLDEDMLQLDCIVPCYTVSTSEIPTSAAAASTTVSIVTSSGSPATAAKTRSLTNLSTRLPLSIAPSQFEESTGDLSDSEERAKSLEFLLDENHKSSSVPPENKLRLETRQLSEHELRIQRSLQRLNLPEWYKQHGTLSSNATSGTSSQYTSVAPNITKRSDYGSSGGLAGGWTGLSTYKAPSMSSLQSNGGRSSGTLKSNFVRGRPATMSVTRTSKESLLTTGSANHSPSAFERSSFTYGMPFTMTRFGQGRLSTHSGSVSPPSTPDSTVKTSSYVKKPYLGWRSQERLNAAAAAGVSTPGAATATGTPKLSIYLPPAERLAADLLAARAKSPHPPVRPPVSDRPPLPKAPPRSEKTVVVTKNRAELDEPIETAGAHCSSPVMSKQISSMAVVTKISNQPNDSQEFSSQNPQSHKSTKVSPDVHDSIRQVTTAISHYINRGQEGQSQQKVKPKTGKKQAIWIESSFVGQKPPSK</sequence>
<feature type="compositionally biased region" description="Polar residues" evidence="1">
    <location>
        <begin position="1951"/>
        <end position="1968"/>
    </location>
</feature>
<reference evidence="2 3" key="1">
    <citation type="submission" date="2024-08" db="EMBL/GenBank/DDBJ databases">
        <authorList>
            <person name="Cucini C."/>
            <person name="Frati F."/>
        </authorList>
    </citation>
    <scope>NUCLEOTIDE SEQUENCE [LARGE SCALE GENOMIC DNA]</scope>
</reference>
<dbReference type="Proteomes" id="UP001642540">
    <property type="component" value="Unassembled WGS sequence"/>
</dbReference>
<feature type="compositionally biased region" description="Low complexity" evidence="1">
    <location>
        <begin position="1558"/>
        <end position="1572"/>
    </location>
</feature>
<feature type="region of interest" description="Disordered" evidence="1">
    <location>
        <begin position="2878"/>
        <end position="2926"/>
    </location>
</feature>
<feature type="compositionally biased region" description="Low complexity" evidence="1">
    <location>
        <begin position="470"/>
        <end position="484"/>
    </location>
</feature>
<feature type="compositionally biased region" description="Basic and acidic residues" evidence="1">
    <location>
        <begin position="2472"/>
        <end position="2483"/>
    </location>
</feature>
<feature type="compositionally biased region" description="Polar residues" evidence="1">
    <location>
        <begin position="384"/>
        <end position="402"/>
    </location>
</feature>
<feature type="compositionally biased region" description="Low complexity" evidence="1">
    <location>
        <begin position="2700"/>
        <end position="2709"/>
    </location>
</feature>
<feature type="compositionally biased region" description="Polar residues" evidence="1">
    <location>
        <begin position="641"/>
        <end position="653"/>
    </location>
</feature>
<feature type="region of interest" description="Disordered" evidence="1">
    <location>
        <begin position="2507"/>
        <end position="2532"/>
    </location>
</feature>
<feature type="compositionally biased region" description="Acidic residues" evidence="1">
    <location>
        <begin position="497"/>
        <end position="517"/>
    </location>
</feature>
<feature type="compositionally biased region" description="Low complexity" evidence="1">
    <location>
        <begin position="1158"/>
        <end position="1178"/>
    </location>
</feature>
<feature type="region of interest" description="Disordered" evidence="1">
    <location>
        <begin position="947"/>
        <end position="966"/>
    </location>
</feature>
<feature type="region of interest" description="Disordered" evidence="1">
    <location>
        <begin position="1706"/>
        <end position="1746"/>
    </location>
</feature>
<feature type="compositionally biased region" description="Polar residues" evidence="1">
    <location>
        <begin position="1397"/>
        <end position="1408"/>
    </location>
</feature>
<feature type="compositionally biased region" description="Polar residues" evidence="1">
    <location>
        <begin position="2883"/>
        <end position="2898"/>
    </location>
</feature>
<feature type="region of interest" description="Disordered" evidence="1">
    <location>
        <begin position="15"/>
        <end position="53"/>
    </location>
</feature>
<comment type="caution">
    <text evidence="2">The sequence shown here is derived from an EMBL/GenBank/DDBJ whole genome shotgun (WGS) entry which is preliminary data.</text>
</comment>
<feature type="region of interest" description="Disordered" evidence="1">
    <location>
        <begin position="1951"/>
        <end position="2007"/>
    </location>
</feature>
<feature type="region of interest" description="Disordered" evidence="1">
    <location>
        <begin position="902"/>
        <end position="924"/>
    </location>
</feature>
<feature type="region of interest" description="Disordered" evidence="1">
    <location>
        <begin position="3379"/>
        <end position="3408"/>
    </location>
</feature>
<feature type="region of interest" description="Disordered" evidence="1">
    <location>
        <begin position="2462"/>
        <end position="2483"/>
    </location>
</feature>
<gene>
    <name evidence="2" type="ORF">ODALV1_LOCUS5426</name>
</gene>
<feature type="compositionally biased region" description="Low complexity" evidence="1">
    <location>
        <begin position="735"/>
        <end position="747"/>
    </location>
</feature>
<feature type="compositionally biased region" description="Basic and acidic residues" evidence="1">
    <location>
        <begin position="2756"/>
        <end position="2765"/>
    </location>
</feature>
<evidence type="ECO:0000256" key="1">
    <source>
        <dbReference type="SAM" id="MobiDB-lite"/>
    </source>
</evidence>
<feature type="region of interest" description="Disordered" evidence="1">
    <location>
        <begin position="723"/>
        <end position="747"/>
    </location>
</feature>
<feature type="compositionally biased region" description="Polar residues" evidence="1">
    <location>
        <begin position="800"/>
        <end position="812"/>
    </location>
</feature>
<feature type="compositionally biased region" description="Polar residues" evidence="1">
    <location>
        <begin position="1211"/>
        <end position="1228"/>
    </location>
</feature>
<feature type="compositionally biased region" description="Low complexity" evidence="1">
    <location>
        <begin position="2987"/>
        <end position="2997"/>
    </location>
</feature>
<evidence type="ECO:0000313" key="2">
    <source>
        <dbReference type="EMBL" id="CAL8083236.1"/>
    </source>
</evidence>
<feature type="compositionally biased region" description="Polar residues" evidence="1">
    <location>
        <begin position="2181"/>
        <end position="2206"/>
    </location>
</feature>
<feature type="region of interest" description="Disordered" evidence="1">
    <location>
        <begin position="2062"/>
        <end position="2100"/>
    </location>
</feature>
<feature type="compositionally biased region" description="Low complexity" evidence="1">
    <location>
        <begin position="1782"/>
        <end position="1791"/>
    </location>
</feature>
<feature type="region of interest" description="Disordered" evidence="1">
    <location>
        <begin position="596"/>
        <end position="707"/>
    </location>
</feature>
<feature type="compositionally biased region" description="Basic and acidic residues" evidence="1">
    <location>
        <begin position="1971"/>
        <end position="1996"/>
    </location>
</feature>
<feature type="region of interest" description="Disordered" evidence="1">
    <location>
        <begin position="447"/>
        <end position="563"/>
    </location>
</feature>
<feature type="region of interest" description="Disordered" evidence="1">
    <location>
        <begin position="1196"/>
        <end position="1228"/>
    </location>
</feature>
<feature type="region of interest" description="Disordered" evidence="1">
    <location>
        <begin position="2592"/>
        <end position="2861"/>
    </location>
</feature>
<protein>
    <recommendedName>
        <fullName evidence="4">Serine-rich adhesin for platelets</fullName>
    </recommendedName>
</protein>
<feature type="compositionally biased region" description="Polar residues" evidence="1">
    <location>
        <begin position="3258"/>
        <end position="3276"/>
    </location>
</feature>
<feature type="compositionally biased region" description="Polar residues" evidence="1">
    <location>
        <begin position="1361"/>
        <end position="1375"/>
    </location>
</feature>
<feature type="compositionally biased region" description="Low complexity" evidence="1">
    <location>
        <begin position="2511"/>
        <end position="2526"/>
    </location>
</feature>
<dbReference type="EMBL" id="CAXLJM020000016">
    <property type="protein sequence ID" value="CAL8083236.1"/>
    <property type="molecule type" value="Genomic_DNA"/>
</dbReference>
<feature type="region of interest" description="Disordered" evidence="1">
    <location>
        <begin position="2154"/>
        <end position="2224"/>
    </location>
</feature>
<feature type="compositionally biased region" description="Basic and acidic residues" evidence="1">
    <location>
        <begin position="15"/>
        <end position="24"/>
    </location>
</feature>
<feature type="compositionally biased region" description="Low complexity" evidence="1">
    <location>
        <begin position="2788"/>
        <end position="2810"/>
    </location>
</feature>
<feature type="compositionally biased region" description="Polar residues" evidence="1">
    <location>
        <begin position="2064"/>
        <end position="2093"/>
    </location>
</feature>
<feature type="compositionally biased region" description="Low complexity" evidence="1">
    <location>
        <begin position="602"/>
        <end position="614"/>
    </location>
</feature>
<feature type="region of interest" description="Disordered" evidence="1">
    <location>
        <begin position="384"/>
        <end position="421"/>
    </location>
</feature>
<feature type="compositionally biased region" description="Polar residues" evidence="1">
    <location>
        <begin position="3447"/>
        <end position="3463"/>
    </location>
</feature>
<feature type="region of interest" description="Disordered" evidence="1">
    <location>
        <begin position="3299"/>
        <end position="3321"/>
    </location>
</feature>
<feature type="region of interest" description="Disordered" evidence="1">
    <location>
        <begin position="80"/>
        <end position="104"/>
    </location>
</feature>
<keyword evidence="3" id="KW-1185">Reference proteome</keyword>